<proteinExistence type="predicted"/>
<dbReference type="OrthoDB" id="9790865at2"/>
<dbReference type="AlphaFoldDB" id="D9R7W7"/>
<evidence type="ECO:0000259" key="1">
    <source>
        <dbReference type="PROSITE" id="PS51186"/>
    </source>
</evidence>
<dbReference type="InterPro" id="IPR000182">
    <property type="entry name" value="GNAT_dom"/>
</dbReference>
<dbReference type="Gene3D" id="3.40.630.30">
    <property type="match status" value="1"/>
</dbReference>
<dbReference type="PROSITE" id="PS51186">
    <property type="entry name" value="GNAT"/>
    <property type="match status" value="1"/>
</dbReference>
<dbReference type="SUPFAM" id="SSF55729">
    <property type="entry name" value="Acyl-CoA N-acyltransferases (Nat)"/>
    <property type="match status" value="1"/>
</dbReference>
<organism evidence="2 3">
    <name type="scientific">Lacrimispora saccharolytica (strain ATCC 35040 / DSM 2544 / NRCC 2533 / WM1)</name>
    <name type="common">Clostridium saccharolyticum</name>
    <dbReference type="NCBI Taxonomy" id="610130"/>
    <lineage>
        <taxon>Bacteria</taxon>
        <taxon>Bacillati</taxon>
        <taxon>Bacillota</taxon>
        <taxon>Clostridia</taxon>
        <taxon>Lachnospirales</taxon>
        <taxon>Lachnospiraceae</taxon>
        <taxon>Lacrimispora</taxon>
    </lineage>
</organism>
<reference evidence="2" key="1">
    <citation type="submission" date="2010-07" db="EMBL/GenBank/DDBJ databases">
        <title>Complete sequence of Clostridium saccharolyticum WM1.</title>
        <authorList>
            <consortium name="US DOE Joint Genome Institute"/>
            <person name="Lucas S."/>
            <person name="Copeland A."/>
            <person name="Lapidus A."/>
            <person name="Cheng J.-F."/>
            <person name="Bruce D."/>
            <person name="Goodwin L."/>
            <person name="Pitluck S."/>
            <person name="Chertkov O."/>
            <person name="Detter J.C."/>
            <person name="Han C."/>
            <person name="Tapia R."/>
            <person name="Land M."/>
            <person name="Hauser L."/>
            <person name="Chang Y.-J."/>
            <person name="Jeffries C."/>
            <person name="Kyrpides N."/>
            <person name="Ivanova N."/>
            <person name="Mikhailova N."/>
            <person name="Mouttaki H."/>
            <person name="Lin L."/>
            <person name="Zhou J."/>
            <person name="Hemme C.L."/>
            <person name="Woyke T."/>
        </authorList>
    </citation>
    <scope>NUCLEOTIDE SEQUENCE [LARGE SCALE GENOMIC DNA]</scope>
    <source>
        <strain evidence="2">WM1</strain>
    </source>
</reference>
<protein>
    <submittedName>
        <fullName evidence="2">GCN5-related N-acetyltransferase</fullName>
    </submittedName>
</protein>
<dbReference type="PaxDb" id="610130-Closa_3088"/>
<dbReference type="PANTHER" id="PTHR43072">
    <property type="entry name" value="N-ACETYLTRANSFERASE"/>
    <property type="match status" value="1"/>
</dbReference>
<dbReference type="GO" id="GO:0016747">
    <property type="term" value="F:acyltransferase activity, transferring groups other than amino-acyl groups"/>
    <property type="evidence" value="ECO:0007669"/>
    <property type="project" value="InterPro"/>
</dbReference>
<dbReference type="KEGG" id="csh:Closa_3088"/>
<dbReference type="HOGENOM" id="CLU_013985_19_1_9"/>
<dbReference type="InterPro" id="IPR016181">
    <property type="entry name" value="Acyl_CoA_acyltransferase"/>
</dbReference>
<dbReference type="Proteomes" id="UP000001662">
    <property type="component" value="Chromosome"/>
</dbReference>
<sequence>MIIRPVRTEDSRNFLDMLKQLDKETSFMMLEPGERTTTLEDMEANIRSAVTSGSLTLILEDEDHIAGFLSASRGSAARIRHRAYIVMGILKDYRGRGLGKKLFEELEKWAPEHHITRLELTVMTHNDAAIHLYEKMGFQIEGTKKKSLLVNGIYVDEYYMGRILSMP</sequence>
<keyword evidence="3" id="KW-1185">Reference proteome</keyword>
<name>D9R7W7_LACSW</name>
<dbReference type="STRING" id="610130.Closa_3088"/>
<accession>D9R7W7</accession>
<dbReference type="EMBL" id="CP002109">
    <property type="protein sequence ID" value="ADL05621.1"/>
    <property type="molecule type" value="Genomic_DNA"/>
</dbReference>
<dbReference type="eggNOG" id="COG0456">
    <property type="taxonomic scope" value="Bacteria"/>
</dbReference>
<dbReference type="Pfam" id="PF00583">
    <property type="entry name" value="Acetyltransf_1"/>
    <property type="match status" value="1"/>
</dbReference>
<feature type="domain" description="N-acetyltransferase" evidence="1">
    <location>
        <begin position="1"/>
        <end position="165"/>
    </location>
</feature>
<dbReference type="RefSeq" id="WP_013273704.1">
    <property type="nucleotide sequence ID" value="NC_014376.1"/>
</dbReference>
<evidence type="ECO:0000313" key="3">
    <source>
        <dbReference type="Proteomes" id="UP000001662"/>
    </source>
</evidence>
<gene>
    <name evidence="2" type="ordered locus">Closa_3088</name>
</gene>
<evidence type="ECO:0000313" key="2">
    <source>
        <dbReference type="EMBL" id="ADL05621.1"/>
    </source>
</evidence>
<dbReference type="CDD" id="cd04301">
    <property type="entry name" value="NAT_SF"/>
    <property type="match status" value="1"/>
</dbReference>